<dbReference type="Gene3D" id="3.40.140.10">
    <property type="entry name" value="Cytidine Deaminase, domain 2"/>
    <property type="match status" value="1"/>
</dbReference>
<dbReference type="InterPro" id="IPR037518">
    <property type="entry name" value="MPN"/>
</dbReference>
<dbReference type="InterPro" id="IPR010994">
    <property type="entry name" value="RuvA_2-like"/>
</dbReference>
<dbReference type="InterPro" id="IPR001405">
    <property type="entry name" value="UPF0758"/>
</dbReference>
<dbReference type="InterPro" id="IPR020891">
    <property type="entry name" value="UPF0758_CS"/>
</dbReference>
<evidence type="ECO:0000256" key="6">
    <source>
        <dbReference type="RuleBase" id="RU003797"/>
    </source>
</evidence>
<keyword evidence="5" id="KW-0482">Metalloprotease</keyword>
<dbReference type="PANTHER" id="PTHR30471">
    <property type="entry name" value="DNA REPAIR PROTEIN RADC"/>
    <property type="match status" value="1"/>
</dbReference>
<evidence type="ECO:0000256" key="1">
    <source>
        <dbReference type="ARBA" id="ARBA00022670"/>
    </source>
</evidence>
<keyword evidence="4" id="KW-0862">Zinc</keyword>
<dbReference type="NCBIfam" id="TIGR00608">
    <property type="entry name" value="radc"/>
    <property type="match status" value="1"/>
</dbReference>
<dbReference type="EMBL" id="JACBAZ010000012">
    <property type="protein sequence ID" value="NWK57475.1"/>
    <property type="molecule type" value="Genomic_DNA"/>
</dbReference>
<evidence type="ECO:0000256" key="2">
    <source>
        <dbReference type="ARBA" id="ARBA00022723"/>
    </source>
</evidence>
<comment type="caution">
    <text evidence="8">The sequence shown here is derived from an EMBL/GenBank/DDBJ whole genome shotgun (WGS) entry which is preliminary data.</text>
</comment>
<feature type="domain" description="MPN" evidence="7">
    <location>
        <begin position="102"/>
        <end position="230"/>
    </location>
</feature>
<organism evidence="8 9">
    <name type="scientific">Oceaniferula marina</name>
    <dbReference type="NCBI Taxonomy" id="2748318"/>
    <lineage>
        <taxon>Bacteria</taxon>
        <taxon>Pseudomonadati</taxon>
        <taxon>Verrucomicrobiota</taxon>
        <taxon>Verrucomicrobiia</taxon>
        <taxon>Verrucomicrobiales</taxon>
        <taxon>Verrucomicrobiaceae</taxon>
        <taxon>Oceaniferula</taxon>
    </lineage>
</organism>
<protein>
    <submittedName>
        <fullName evidence="8">DNA repair protein RadC</fullName>
    </submittedName>
</protein>
<dbReference type="RefSeq" id="WP_178934586.1">
    <property type="nucleotide sequence ID" value="NZ_JACBAZ010000012.1"/>
</dbReference>
<dbReference type="PROSITE" id="PS01302">
    <property type="entry name" value="UPF0758"/>
    <property type="match status" value="1"/>
</dbReference>
<evidence type="ECO:0000256" key="3">
    <source>
        <dbReference type="ARBA" id="ARBA00022801"/>
    </source>
</evidence>
<dbReference type="SUPFAM" id="SSF47781">
    <property type="entry name" value="RuvA domain 2-like"/>
    <property type="match status" value="1"/>
</dbReference>
<dbReference type="PANTHER" id="PTHR30471:SF3">
    <property type="entry name" value="UPF0758 PROTEIN YEES-RELATED"/>
    <property type="match status" value="1"/>
</dbReference>
<comment type="similarity">
    <text evidence="6">Belongs to the UPF0758 family.</text>
</comment>
<evidence type="ECO:0000313" key="8">
    <source>
        <dbReference type="EMBL" id="NWK57475.1"/>
    </source>
</evidence>
<dbReference type="GO" id="GO:0006508">
    <property type="term" value="P:proteolysis"/>
    <property type="evidence" value="ECO:0007669"/>
    <property type="project" value="UniProtKB-KW"/>
</dbReference>
<keyword evidence="2" id="KW-0479">Metal-binding</keyword>
<dbReference type="PROSITE" id="PS50249">
    <property type="entry name" value="MPN"/>
    <property type="match status" value="1"/>
</dbReference>
<dbReference type="InterPro" id="IPR025657">
    <property type="entry name" value="RadC_JAB"/>
</dbReference>
<evidence type="ECO:0000256" key="5">
    <source>
        <dbReference type="ARBA" id="ARBA00023049"/>
    </source>
</evidence>
<dbReference type="NCBIfam" id="NF000642">
    <property type="entry name" value="PRK00024.1"/>
    <property type="match status" value="1"/>
</dbReference>
<dbReference type="GO" id="GO:0046872">
    <property type="term" value="F:metal ion binding"/>
    <property type="evidence" value="ECO:0007669"/>
    <property type="project" value="UniProtKB-KW"/>
</dbReference>
<keyword evidence="3" id="KW-0378">Hydrolase</keyword>
<reference evidence="8 9" key="1">
    <citation type="submission" date="2020-07" db="EMBL/GenBank/DDBJ databases">
        <title>Roseicoccus Jingziensis gen. nov., sp. nov., isolated from coastal seawater.</title>
        <authorList>
            <person name="Feng X."/>
        </authorList>
    </citation>
    <scope>NUCLEOTIDE SEQUENCE [LARGE SCALE GENOMIC DNA]</scope>
    <source>
        <strain evidence="8 9">N1E253</strain>
    </source>
</reference>
<dbReference type="Pfam" id="PF20582">
    <property type="entry name" value="UPF0758_N"/>
    <property type="match status" value="1"/>
</dbReference>
<dbReference type="Proteomes" id="UP000557872">
    <property type="component" value="Unassembled WGS sequence"/>
</dbReference>
<evidence type="ECO:0000259" key="7">
    <source>
        <dbReference type="PROSITE" id="PS50249"/>
    </source>
</evidence>
<dbReference type="GO" id="GO:0008237">
    <property type="term" value="F:metallopeptidase activity"/>
    <property type="evidence" value="ECO:0007669"/>
    <property type="project" value="UniProtKB-KW"/>
</dbReference>
<proteinExistence type="inferred from homology"/>
<evidence type="ECO:0000313" key="9">
    <source>
        <dbReference type="Proteomes" id="UP000557872"/>
    </source>
</evidence>
<dbReference type="InterPro" id="IPR046778">
    <property type="entry name" value="UPF0758_N"/>
</dbReference>
<dbReference type="Pfam" id="PF04002">
    <property type="entry name" value="RadC"/>
    <property type="match status" value="1"/>
</dbReference>
<dbReference type="CDD" id="cd08071">
    <property type="entry name" value="MPN_DUF2466"/>
    <property type="match status" value="1"/>
</dbReference>
<keyword evidence="1" id="KW-0645">Protease</keyword>
<gene>
    <name evidence="8" type="primary">radC</name>
    <name evidence="8" type="ORF">HW115_17795</name>
</gene>
<dbReference type="AlphaFoldDB" id="A0A851GQT5"/>
<evidence type="ECO:0000256" key="4">
    <source>
        <dbReference type="ARBA" id="ARBA00022833"/>
    </source>
</evidence>
<sequence>MSTIPDLPEDERPRERLARLGASALSDAELLAIFLRVGVKGCSAIEVGRQLLSKYGSLNALGGLSIPELASEHGLGPAKAAQLKAAFELGIRCAQEKMASQVMNSADAIYQAIAPRLAHERHEHILIILLNTKLQATQTIELSKGNANTALCEPRDVLHHVLLGQAPAFVLIHNHPSGDPSPSRQDISLTKKIQQACETMHLRFVDHVIIGRPGDQRPQPYYSFAGAGLL</sequence>
<keyword evidence="9" id="KW-1185">Reference proteome</keyword>
<name>A0A851GQT5_9BACT</name>
<accession>A0A851GQT5</accession>